<gene>
    <name evidence="2" type="ORF">DL237_15760</name>
</gene>
<evidence type="ECO:0000313" key="2">
    <source>
        <dbReference type="EMBL" id="RII37850.1"/>
    </source>
</evidence>
<keyword evidence="3" id="KW-1185">Reference proteome</keyword>
<proteinExistence type="predicted"/>
<dbReference type="EMBL" id="QWJJ01000014">
    <property type="protein sequence ID" value="RII37850.1"/>
    <property type="molecule type" value="Genomic_DNA"/>
</dbReference>
<keyword evidence="1" id="KW-0812">Transmembrane</keyword>
<name>A0A399IXZ9_9RHOB</name>
<evidence type="ECO:0000256" key="1">
    <source>
        <dbReference type="SAM" id="Phobius"/>
    </source>
</evidence>
<dbReference type="Proteomes" id="UP000265848">
    <property type="component" value="Unassembled WGS sequence"/>
</dbReference>
<protein>
    <submittedName>
        <fullName evidence="2">Uncharacterized protein</fullName>
    </submittedName>
</protein>
<reference evidence="2 3" key="1">
    <citation type="submission" date="2018-08" db="EMBL/GenBank/DDBJ databases">
        <title>Pseudooceanicola sediminis CY03 in the family Rhodobacteracea.</title>
        <authorList>
            <person name="Zhang Y.-J."/>
        </authorList>
    </citation>
    <scope>NUCLEOTIDE SEQUENCE [LARGE SCALE GENOMIC DNA]</scope>
    <source>
        <strain evidence="2 3">CY03</strain>
    </source>
</reference>
<feature type="transmembrane region" description="Helical" evidence="1">
    <location>
        <begin position="85"/>
        <end position="101"/>
    </location>
</feature>
<accession>A0A399IXZ9</accession>
<evidence type="ECO:0000313" key="3">
    <source>
        <dbReference type="Proteomes" id="UP000265848"/>
    </source>
</evidence>
<keyword evidence="1" id="KW-1133">Transmembrane helix</keyword>
<organism evidence="2 3">
    <name type="scientific">Pseudooceanicola sediminis</name>
    <dbReference type="NCBI Taxonomy" id="2211117"/>
    <lineage>
        <taxon>Bacteria</taxon>
        <taxon>Pseudomonadati</taxon>
        <taxon>Pseudomonadota</taxon>
        <taxon>Alphaproteobacteria</taxon>
        <taxon>Rhodobacterales</taxon>
        <taxon>Paracoccaceae</taxon>
        <taxon>Pseudooceanicola</taxon>
    </lineage>
</organism>
<comment type="caution">
    <text evidence="2">The sequence shown here is derived from an EMBL/GenBank/DDBJ whole genome shotgun (WGS) entry which is preliminary data.</text>
</comment>
<dbReference type="AlphaFoldDB" id="A0A399IXZ9"/>
<sequence length="105" mass="12138">MCMSDQQRLERIEQTLDKLSDVVVQQARMQEQLVTLFKRMERYDRDQGLLARKHEQEQALLTEKVVLLERLSIGRGIFFRALDKAIWLIAGCLVAAAATLLDRPP</sequence>
<keyword evidence="1" id="KW-0472">Membrane</keyword>